<dbReference type="SUPFAM" id="SSF53383">
    <property type="entry name" value="PLP-dependent transferases"/>
    <property type="match status" value="1"/>
</dbReference>
<dbReference type="InterPro" id="IPR000277">
    <property type="entry name" value="Cys/Met-Metab_PyrdxlP-dep_enz"/>
</dbReference>
<accession>G0L245</accession>
<dbReference type="STRING" id="63186.ZOBELLIA_853"/>
<comment type="catalytic activity">
    <reaction evidence="3">
        <text>O-succinyl-L-homoserine + hydrogen sulfide = L-homocysteine + succinate</text>
        <dbReference type="Rhea" id="RHEA:27826"/>
        <dbReference type="ChEBI" id="CHEBI:29919"/>
        <dbReference type="ChEBI" id="CHEBI:30031"/>
        <dbReference type="ChEBI" id="CHEBI:57661"/>
        <dbReference type="ChEBI" id="CHEBI:58199"/>
    </reaction>
</comment>
<comment type="subunit">
    <text evidence="3">Homotetramer.</text>
</comment>
<comment type="function">
    <text evidence="3">Catalyzes the formation of L-homocysteine from O-succinyl-L-homoserine (OSHS) and hydrogen sulfide.</text>
</comment>
<dbReference type="PIRSF" id="PIRSF001434">
    <property type="entry name" value="CGS"/>
    <property type="match status" value="1"/>
</dbReference>
<dbReference type="Gene3D" id="3.40.640.10">
    <property type="entry name" value="Type I PLP-dependent aspartate aminotransferase-like (Major domain)"/>
    <property type="match status" value="1"/>
</dbReference>
<dbReference type="Gene3D" id="3.90.1150.10">
    <property type="entry name" value="Aspartate Aminotransferase, domain 1"/>
    <property type="match status" value="1"/>
</dbReference>
<comment type="similarity">
    <text evidence="3">Belongs to the trans-sulfuration enzymes family. MetZ subfamily.</text>
</comment>
<dbReference type="CDD" id="cd00614">
    <property type="entry name" value="CGS_like"/>
    <property type="match status" value="1"/>
</dbReference>
<dbReference type="EMBL" id="FP476056">
    <property type="protein sequence ID" value="CAZ94918.1"/>
    <property type="molecule type" value="Genomic_DNA"/>
</dbReference>
<dbReference type="GO" id="GO:0071268">
    <property type="term" value="P:homocysteine biosynthetic process"/>
    <property type="evidence" value="ECO:0007669"/>
    <property type="project" value="InterPro"/>
</dbReference>
<dbReference type="HAMAP" id="MF_02056">
    <property type="entry name" value="MetZ"/>
    <property type="match status" value="1"/>
</dbReference>
<evidence type="ECO:0000256" key="4">
    <source>
        <dbReference type="PIRSR" id="PIRSR001434-2"/>
    </source>
</evidence>
<dbReference type="KEGG" id="zga:ZOBELLIA_853"/>
<gene>
    <name evidence="3 6" type="primary">metZ</name>
    <name evidence="6" type="ordered locus">zobellia_853</name>
</gene>
<organism evidence="6 7">
    <name type="scientific">Zobellia galactanivorans (strain DSM 12802 / CCUG 47099 / CIP 106680 / NCIMB 13871 / Dsij)</name>
    <dbReference type="NCBI Taxonomy" id="63186"/>
    <lineage>
        <taxon>Bacteria</taxon>
        <taxon>Pseudomonadati</taxon>
        <taxon>Bacteroidota</taxon>
        <taxon>Flavobacteriia</taxon>
        <taxon>Flavobacteriales</taxon>
        <taxon>Flavobacteriaceae</taxon>
        <taxon>Zobellia</taxon>
    </lineage>
</organism>
<dbReference type="AlphaFoldDB" id="G0L245"/>
<dbReference type="FunFam" id="3.90.1150.10:FF:000033">
    <property type="entry name" value="Cystathionine gamma-synthase"/>
    <property type="match status" value="1"/>
</dbReference>
<dbReference type="InterPro" id="IPR015424">
    <property type="entry name" value="PyrdxlP-dep_Trfase"/>
</dbReference>
<keyword evidence="3 6" id="KW-0808">Transferase</keyword>
<dbReference type="GO" id="GO:0019346">
    <property type="term" value="P:transsulfuration"/>
    <property type="evidence" value="ECO:0007669"/>
    <property type="project" value="InterPro"/>
</dbReference>
<keyword evidence="2 3" id="KW-0663">Pyridoxal phosphate</keyword>
<dbReference type="FunFam" id="3.40.640.10:FF:000046">
    <property type="entry name" value="Cystathionine gamma-lyase"/>
    <property type="match status" value="1"/>
</dbReference>
<name>G0L245_ZOBGA</name>
<evidence type="ECO:0000256" key="3">
    <source>
        <dbReference type="HAMAP-Rule" id="MF_02056"/>
    </source>
</evidence>
<feature type="modified residue" description="N6-(pyridoxal phosphate)lysine" evidence="3 4">
    <location>
        <position position="207"/>
    </location>
</feature>
<keyword evidence="7" id="KW-1185">Reference proteome</keyword>
<evidence type="ECO:0000313" key="6">
    <source>
        <dbReference type="EMBL" id="CAZ94918.1"/>
    </source>
</evidence>
<dbReference type="PANTHER" id="PTHR11808">
    <property type="entry name" value="TRANS-SULFURATION ENZYME FAMILY MEMBER"/>
    <property type="match status" value="1"/>
</dbReference>
<dbReference type="InterPro" id="IPR006234">
    <property type="entry name" value="O-succ-hSer_sulfhydrylase"/>
</dbReference>
<comment type="pathway">
    <text evidence="3">Amino-acid biosynthesis; L-methionine biosynthesis via de novo pathway; L-homocysteine from O-succinyl-L-homoserine: step 1/1.</text>
</comment>
<protein>
    <recommendedName>
        <fullName evidence="3">O-succinylhomoserine sulfhydrylase</fullName>
        <shortName evidence="3">OSH sulfhydrylase</shortName>
        <shortName evidence="3">OSHS sulfhydrylase</shortName>
        <ecNumber evidence="3">2.5.1.-</ecNumber>
    </recommendedName>
</protein>
<evidence type="ECO:0000256" key="1">
    <source>
        <dbReference type="ARBA" id="ARBA00001933"/>
    </source>
</evidence>
<keyword evidence="3" id="KW-0486">Methionine biosynthesis</keyword>
<dbReference type="GO" id="GO:0030170">
    <property type="term" value="F:pyridoxal phosphate binding"/>
    <property type="evidence" value="ECO:0007669"/>
    <property type="project" value="UniProtKB-UniRule"/>
</dbReference>
<dbReference type="GO" id="GO:0016846">
    <property type="term" value="F:carbon-sulfur lyase activity"/>
    <property type="evidence" value="ECO:0007669"/>
    <property type="project" value="TreeGrafter"/>
</dbReference>
<proteinExistence type="inferred from homology"/>
<evidence type="ECO:0000313" key="7">
    <source>
        <dbReference type="Proteomes" id="UP000008898"/>
    </source>
</evidence>
<dbReference type="PATRIC" id="fig|63186.3.peg.842"/>
<dbReference type="GO" id="GO:0016765">
    <property type="term" value="F:transferase activity, transferring alkyl or aryl (other than methyl) groups"/>
    <property type="evidence" value="ECO:0007669"/>
    <property type="project" value="UniProtKB-UniRule"/>
</dbReference>
<comment type="cofactor">
    <cofactor evidence="1 3 5">
        <name>pyridoxal 5'-phosphate</name>
        <dbReference type="ChEBI" id="CHEBI:597326"/>
    </cofactor>
</comment>
<dbReference type="InterPro" id="IPR015422">
    <property type="entry name" value="PyrdxlP-dep_Trfase_small"/>
</dbReference>
<sequence>MHMENKFETNAIRTQLERTKNLEHSVPMYMTSSFVFEDAEDMRASFAEEKERNVYSRYSNPNTSEFIEKVCQMEGAENGFAFASGMAAVFSTLAALLDSGDHVLSARSIFGSTHSLFTNFFPKWNIDHSYFKIDDLDGIEALITPKTKIIYAESPTNPGVDILDLEALGKIAKKHNLILVIDNCFASPYLQQPIKFGADLVIHSGTKLMDGQGRVLAGVTVGKKELIDKVYRFSRITGPALSPFNAWVLSKSLETLAVRVDRHCENALKLAEFLEGNEKVNWVKYPFLKSHPKYEIAKKQMKAGGCVVAFEVKGGLEAGQKFFDSIKMLSLSANLGDARSIVTHPASTTHSKLSVEERAETGVTDGMVRVSVGLEHIDDIIADISQALA</sequence>
<keyword evidence="3" id="KW-0028">Amino-acid biosynthesis</keyword>
<dbReference type="PANTHER" id="PTHR11808:SF80">
    <property type="entry name" value="CYSTATHIONINE GAMMA-LYASE"/>
    <property type="match status" value="1"/>
</dbReference>
<dbReference type="Pfam" id="PF01053">
    <property type="entry name" value="Cys_Met_Meta_PP"/>
    <property type="match status" value="1"/>
</dbReference>
<dbReference type="GO" id="GO:0005737">
    <property type="term" value="C:cytoplasm"/>
    <property type="evidence" value="ECO:0007669"/>
    <property type="project" value="TreeGrafter"/>
</dbReference>
<dbReference type="Proteomes" id="UP000008898">
    <property type="component" value="Chromosome"/>
</dbReference>
<dbReference type="UniPathway" id="UPA00051">
    <property type="reaction ID" value="UER00449"/>
</dbReference>
<dbReference type="HOGENOM" id="CLU_018986_2_0_10"/>
<reference evidence="6 7" key="2">
    <citation type="journal article" date="2012" name="Environ. Microbiol.">
        <title>Characterization of the first alginolytic operons in a marine bacterium: from their emergence in marine Flavobacteriia to their independent transfers to marine Proteobacteria and human gut Bacteroides.</title>
        <authorList>
            <person name="Thomas F."/>
            <person name="Barbeyron T."/>
            <person name="Tonon T."/>
            <person name="Genicot S."/>
            <person name="Czjzek M."/>
            <person name="Michel G."/>
        </authorList>
    </citation>
    <scope>NUCLEOTIDE SEQUENCE [LARGE SCALE GENOMIC DNA]</scope>
    <source>
        <strain evidence="7">DSM 12802 / CCUG 47099 / CIP 106680 / NCIMB 13871 / Dsij</strain>
    </source>
</reference>
<dbReference type="GO" id="GO:0071266">
    <property type="term" value="P:'de novo' L-methionine biosynthetic process"/>
    <property type="evidence" value="ECO:0007669"/>
    <property type="project" value="UniProtKB-UniRule"/>
</dbReference>
<evidence type="ECO:0000256" key="2">
    <source>
        <dbReference type="ARBA" id="ARBA00022898"/>
    </source>
</evidence>
<dbReference type="InterPro" id="IPR015421">
    <property type="entry name" value="PyrdxlP-dep_Trfase_major"/>
</dbReference>
<evidence type="ECO:0000256" key="5">
    <source>
        <dbReference type="RuleBase" id="RU362118"/>
    </source>
</evidence>
<reference evidence="7" key="1">
    <citation type="submission" date="2009-07" db="EMBL/GenBank/DDBJ databases">
        <title>Complete genome sequence of Zobellia galactanivorans Dsij.</title>
        <authorList>
            <consortium name="Genoscope - CEA"/>
        </authorList>
    </citation>
    <scope>NUCLEOTIDE SEQUENCE [LARGE SCALE GENOMIC DNA]</scope>
    <source>
        <strain evidence="7">DSM 12802 / CCUG 47099 / CIP 106680 / NCIMB 13871 / Dsij</strain>
    </source>
</reference>
<dbReference type="EC" id="2.5.1.-" evidence="3"/>